<dbReference type="OrthoDB" id="3248909at2759"/>
<sequence>MGSRKSSYASSLSHTAMPEEEPVDGAVLDVTSALGPMDSHEVEFMEKLQEQEANGTLTGGLGRGVGRDSRVQDEANRRGQAIEVVLEDPVAVADISNRRDPTCCTTRTRGGPRCAVKEQVTHVFYPQPNWEPFSMRCPYLTMLILVSIALAAMQEILYQRYGGDPILKFTSPQDVVPGLYFAAKFAPTLAAVVYVYGVLWQCTCFEVRRLEAYSQLSKEGGALAAECIKVDYVTSLNFFRPFRALRLGHCAVACLDVRGIAGLASMAVVGQVLSRRHAPARTLLLDHTALPFGYLPLRPLLPATCSSPPSVLAFIHQSKMLWLCGDGQARQRGDGAEMARRLEDGKMSGLGWLTGQDGQTHCGVDQEDQEELTSDYRHGVDNSQPKPAWNMQWAVL</sequence>
<feature type="region of interest" description="Disordered" evidence="1">
    <location>
        <begin position="1"/>
        <end position="23"/>
    </location>
</feature>
<comment type="caution">
    <text evidence="3">The sequence shown here is derived from an EMBL/GenBank/DDBJ whole genome shotgun (WGS) entry which is preliminary data.</text>
</comment>
<dbReference type="PANTHER" id="PTHR37544">
    <property type="entry name" value="SPRAY-RELATED"/>
    <property type="match status" value="1"/>
</dbReference>
<keyword evidence="2" id="KW-0812">Transmembrane</keyword>
<keyword evidence="2" id="KW-0472">Membrane</keyword>
<dbReference type="Proteomes" id="UP000236621">
    <property type="component" value="Unassembled WGS sequence"/>
</dbReference>
<feature type="transmembrane region" description="Helical" evidence="2">
    <location>
        <begin position="139"/>
        <end position="158"/>
    </location>
</feature>
<proteinExistence type="predicted"/>
<evidence type="ECO:0000313" key="4">
    <source>
        <dbReference type="Proteomes" id="UP000236621"/>
    </source>
</evidence>
<feature type="compositionally biased region" description="Polar residues" evidence="1">
    <location>
        <begin position="1"/>
        <end position="14"/>
    </location>
</feature>
<dbReference type="EMBL" id="NRSZ01000697">
    <property type="protein sequence ID" value="PNY25655.1"/>
    <property type="molecule type" value="Genomic_DNA"/>
</dbReference>
<feature type="transmembrane region" description="Helical" evidence="2">
    <location>
        <begin position="178"/>
        <end position="199"/>
    </location>
</feature>
<evidence type="ECO:0000256" key="1">
    <source>
        <dbReference type="SAM" id="MobiDB-lite"/>
    </source>
</evidence>
<organism evidence="3 4">
    <name type="scientific">Tolypocladium capitatum</name>
    <dbReference type="NCBI Taxonomy" id="45235"/>
    <lineage>
        <taxon>Eukaryota</taxon>
        <taxon>Fungi</taxon>
        <taxon>Dikarya</taxon>
        <taxon>Ascomycota</taxon>
        <taxon>Pezizomycotina</taxon>
        <taxon>Sordariomycetes</taxon>
        <taxon>Hypocreomycetidae</taxon>
        <taxon>Hypocreales</taxon>
        <taxon>Ophiocordycipitaceae</taxon>
        <taxon>Tolypocladium</taxon>
    </lineage>
</organism>
<keyword evidence="4" id="KW-1185">Reference proteome</keyword>
<dbReference type="PANTHER" id="PTHR37544:SF3">
    <property type="entry name" value="SPRAY"/>
    <property type="match status" value="1"/>
</dbReference>
<dbReference type="InterPro" id="IPR021840">
    <property type="entry name" value="DUF3433"/>
</dbReference>
<dbReference type="STRING" id="45235.A0A2K3QDN7"/>
<name>A0A2K3QDN7_9HYPO</name>
<evidence type="ECO:0000313" key="3">
    <source>
        <dbReference type="EMBL" id="PNY25655.1"/>
    </source>
</evidence>
<dbReference type="Pfam" id="PF11915">
    <property type="entry name" value="DUF3433"/>
    <property type="match status" value="1"/>
</dbReference>
<protein>
    <submittedName>
        <fullName evidence="3">Uncharacterized protein</fullName>
    </submittedName>
</protein>
<gene>
    <name evidence="3" type="ORF">TCAP_04406</name>
</gene>
<keyword evidence="2" id="KW-1133">Transmembrane helix</keyword>
<dbReference type="AlphaFoldDB" id="A0A2K3QDN7"/>
<reference evidence="3 4" key="1">
    <citation type="submission" date="2017-08" db="EMBL/GenBank/DDBJ databases">
        <title>Harnessing the power of phylogenomics to disentangle the directionality and signatures of interkingdom host jumping in the parasitic fungal genus Tolypocladium.</title>
        <authorList>
            <person name="Quandt C.A."/>
            <person name="Patterson W."/>
            <person name="Spatafora J.W."/>
        </authorList>
    </citation>
    <scope>NUCLEOTIDE SEQUENCE [LARGE SCALE GENOMIC DNA]</scope>
    <source>
        <strain evidence="3 4">CBS 113982</strain>
    </source>
</reference>
<evidence type="ECO:0000256" key="2">
    <source>
        <dbReference type="SAM" id="Phobius"/>
    </source>
</evidence>
<accession>A0A2K3QDN7</accession>